<reference evidence="1 2" key="1">
    <citation type="submission" date="2018-10" db="EMBL/GenBank/DDBJ databases">
        <title>Falsibacillus sp. genome draft.</title>
        <authorList>
            <person name="Shi S."/>
        </authorList>
    </citation>
    <scope>NUCLEOTIDE SEQUENCE [LARGE SCALE GENOMIC DNA]</scope>
    <source>
        <strain evidence="1 2">GY 10110</strain>
    </source>
</reference>
<evidence type="ECO:0000313" key="1">
    <source>
        <dbReference type="EMBL" id="RLQ93339.1"/>
    </source>
</evidence>
<dbReference type="Proteomes" id="UP000276770">
    <property type="component" value="Unassembled WGS sequence"/>
</dbReference>
<sequence length="453" mass="51421">MKKGIIIASIIAGIFIANALLGDHHMNANVQSAGTADELRTALYKQYPGLKKAEENGKVFSVPEEILLPDTDKKMHIEKMWANEDKVNILYSIDVDENIGLLKSSKKKLPKLTGLSIGHENGYMDSLYDQDQQLHTGQDIYFDHKLYQVISIPPLLNYKRNPEENMDADIPADFDFEIDGKKKSLRGVRMHFRYQYKNKAIKKIPINEEMHDNGVNIVLEKIETNVGTTTLDLKIDPSFHVKGVTAIDMKMTTDGGEEKSMENAFLFPGNGAEDEYELDFQSFNAIPKSITFEVSGIKFFGDDKLDFSVKNIEKEKLDANGIYSEVRDRKLGEVNNTSVNLDSIEVQNDNIIYNFSFVDDPKIDERQPHLDVEYFNPKDLGNSGREFPTETTILDENNENITFTGTMRNDQGVLGLMFVKNNLRDAKELHFEIDNLESKIGMDVSKEVMVKKP</sequence>
<evidence type="ECO:0008006" key="3">
    <source>
        <dbReference type="Google" id="ProtNLM"/>
    </source>
</evidence>
<gene>
    <name evidence="1" type="ORF">D9X91_17915</name>
</gene>
<dbReference type="EMBL" id="RCVZ01000015">
    <property type="protein sequence ID" value="RLQ93339.1"/>
    <property type="molecule type" value="Genomic_DNA"/>
</dbReference>
<name>A0A3L7JTF1_9BACI</name>
<dbReference type="RefSeq" id="WP_121682029.1">
    <property type="nucleotide sequence ID" value="NZ_RCVZ01000015.1"/>
</dbReference>
<organism evidence="1 2">
    <name type="scientific">Falsibacillus albus</name>
    <dbReference type="NCBI Taxonomy" id="2478915"/>
    <lineage>
        <taxon>Bacteria</taxon>
        <taxon>Bacillati</taxon>
        <taxon>Bacillota</taxon>
        <taxon>Bacilli</taxon>
        <taxon>Bacillales</taxon>
        <taxon>Bacillaceae</taxon>
        <taxon>Falsibacillus</taxon>
    </lineage>
</organism>
<keyword evidence="2" id="KW-1185">Reference proteome</keyword>
<comment type="caution">
    <text evidence="1">The sequence shown here is derived from an EMBL/GenBank/DDBJ whole genome shotgun (WGS) entry which is preliminary data.</text>
</comment>
<dbReference type="AlphaFoldDB" id="A0A3L7JTF1"/>
<accession>A0A3L7JTF1</accession>
<evidence type="ECO:0000313" key="2">
    <source>
        <dbReference type="Proteomes" id="UP000276770"/>
    </source>
</evidence>
<protein>
    <recommendedName>
        <fullName evidence="3">DUF4179 domain-containing protein</fullName>
    </recommendedName>
</protein>
<proteinExistence type="predicted"/>